<reference evidence="2" key="1">
    <citation type="journal article" date="2022" name="Mol. Ecol. Resour.">
        <title>The genomes of chicory, endive, great burdock and yacon provide insights into Asteraceae palaeo-polyploidization history and plant inulin production.</title>
        <authorList>
            <person name="Fan W."/>
            <person name="Wang S."/>
            <person name="Wang H."/>
            <person name="Wang A."/>
            <person name="Jiang F."/>
            <person name="Liu H."/>
            <person name="Zhao H."/>
            <person name="Xu D."/>
            <person name="Zhang Y."/>
        </authorList>
    </citation>
    <scope>NUCLEOTIDE SEQUENCE [LARGE SCALE GENOMIC DNA]</scope>
    <source>
        <strain evidence="2">cv. Yunnan</strain>
    </source>
</reference>
<protein>
    <submittedName>
        <fullName evidence="1">Uncharacterized protein</fullName>
    </submittedName>
</protein>
<keyword evidence="2" id="KW-1185">Reference proteome</keyword>
<proteinExistence type="predicted"/>
<evidence type="ECO:0000313" key="1">
    <source>
        <dbReference type="EMBL" id="KAI3794314.1"/>
    </source>
</evidence>
<organism evidence="1 2">
    <name type="scientific">Smallanthus sonchifolius</name>
    <dbReference type="NCBI Taxonomy" id="185202"/>
    <lineage>
        <taxon>Eukaryota</taxon>
        <taxon>Viridiplantae</taxon>
        <taxon>Streptophyta</taxon>
        <taxon>Embryophyta</taxon>
        <taxon>Tracheophyta</taxon>
        <taxon>Spermatophyta</taxon>
        <taxon>Magnoliopsida</taxon>
        <taxon>eudicotyledons</taxon>
        <taxon>Gunneridae</taxon>
        <taxon>Pentapetalae</taxon>
        <taxon>asterids</taxon>
        <taxon>campanulids</taxon>
        <taxon>Asterales</taxon>
        <taxon>Asteraceae</taxon>
        <taxon>Asteroideae</taxon>
        <taxon>Heliantheae alliance</taxon>
        <taxon>Millerieae</taxon>
        <taxon>Smallanthus</taxon>
    </lineage>
</organism>
<evidence type="ECO:0000313" key="2">
    <source>
        <dbReference type="Proteomes" id="UP001056120"/>
    </source>
</evidence>
<comment type="caution">
    <text evidence="1">The sequence shown here is derived from an EMBL/GenBank/DDBJ whole genome shotgun (WGS) entry which is preliminary data.</text>
</comment>
<sequence>MTEGGGGGNSMLRTVFRLKPSLRRDRFSGTLRKSKSWISMIRLITYSISGLAYLKFMGNECGHPKVEFPMANNGLPFSLAKRDCDLLAREGVHQNLFSFDKTGRFDCLG</sequence>
<dbReference type="Proteomes" id="UP001056120">
    <property type="component" value="Linkage Group LG12"/>
</dbReference>
<gene>
    <name evidence="1" type="ORF">L1987_36943</name>
</gene>
<name>A0ACB9HEZ6_9ASTR</name>
<reference evidence="1 2" key="2">
    <citation type="journal article" date="2022" name="Mol. Ecol. Resour.">
        <title>The genomes of chicory, endive, great burdock and yacon provide insights into Asteraceae paleo-polyploidization history and plant inulin production.</title>
        <authorList>
            <person name="Fan W."/>
            <person name="Wang S."/>
            <person name="Wang H."/>
            <person name="Wang A."/>
            <person name="Jiang F."/>
            <person name="Liu H."/>
            <person name="Zhao H."/>
            <person name="Xu D."/>
            <person name="Zhang Y."/>
        </authorList>
    </citation>
    <scope>NUCLEOTIDE SEQUENCE [LARGE SCALE GENOMIC DNA]</scope>
    <source>
        <strain evidence="2">cv. Yunnan</strain>
        <tissue evidence="1">Leaves</tissue>
    </source>
</reference>
<accession>A0ACB9HEZ6</accession>
<dbReference type="EMBL" id="CM042029">
    <property type="protein sequence ID" value="KAI3794314.1"/>
    <property type="molecule type" value="Genomic_DNA"/>
</dbReference>